<dbReference type="SUPFAM" id="SSF53383">
    <property type="entry name" value="PLP-dependent transferases"/>
    <property type="match status" value="1"/>
</dbReference>
<dbReference type="InterPro" id="IPR015421">
    <property type="entry name" value="PyrdxlP-dep_Trfase_major"/>
</dbReference>
<dbReference type="InterPro" id="IPR015424">
    <property type="entry name" value="PyrdxlP-dep_Trfase"/>
</dbReference>
<dbReference type="PIRSF" id="PIRSF000524">
    <property type="entry name" value="SPT"/>
    <property type="match status" value="1"/>
</dbReference>
<reference evidence="7" key="2">
    <citation type="journal article" date="2012" name="PLoS ONE">
        <title>A Deeply Branching Thermophilic Bacterium with an Ancient Acetyl-CoA Pathway Dominates a Subsurface Ecosystem.</title>
        <authorList>
            <person name="Takami H."/>
            <person name="Noguchi H."/>
            <person name="Takaki Y."/>
            <person name="Uchiyama I."/>
            <person name="Toyoda A."/>
            <person name="Nishi S."/>
            <person name="Chee G.-J."/>
            <person name="Arai W."/>
            <person name="Nunoura T."/>
            <person name="Itoh T."/>
            <person name="Hattori M."/>
            <person name="Takai K."/>
        </authorList>
    </citation>
    <scope>NUCLEOTIDE SEQUENCE</scope>
</reference>
<reference evidence="7" key="1">
    <citation type="journal article" date="2005" name="Environ. Microbiol.">
        <title>Genetic and functional properties of uncultivated thermophilic crenarchaeotes from a subsurface gold mine as revealed by analysis of genome fragments.</title>
        <authorList>
            <person name="Nunoura T."/>
            <person name="Hirayama H."/>
            <person name="Takami H."/>
            <person name="Oida H."/>
            <person name="Nishi S."/>
            <person name="Shimamura S."/>
            <person name="Suzuki Y."/>
            <person name="Inagaki F."/>
            <person name="Takai K."/>
            <person name="Nealson K.H."/>
            <person name="Horikoshi K."/>
        </authorList>
    </citation>
    <scope>NUCLEOTIDE SEQUENCE</scope>
</reference>
<dbReference type="PANTHER" id="PTHR21152">
    <property type="entry name" value="AMINOTRANSFERASE CLASS V"/>
    <property type="match status" value="1"/>
</dbReference>
<feature type="binding site" evidence="4">
    <location>
        <position position="340"/>
    </location>
    <ligand>
        <name>substrate</name>
    </ligand>
</feature>
<evidence type="ECO:0000256" key="4">
    <source>
        <dbReference type="PIRSR" id="PIRSR000524-1"/>
    </source>
</evidence>
<gene>
    <name evidence="7" type="ORF">HGMM_F32F05C09</name>
</gene>
<dbReference type="InterPro" id="IPR015422">
    <property type="entry name" value="PyrdxlP-dep_Trfase_small"/>
</dbReference>
<evidence type="ECO:0000256" key="1">
    <source>
        <dbReference type="ARBA" id="ARBA00001933"/>
    </source>
</evidence>
<dbReference type="InterPro" id="IPR000192">
    <property type="entry name" value="Aminotrans_V_dom"/>
</dbReference>
<evidence type="ECO:0000313" key="7">
    <source>
        <dbReference type="EMBL" id="BAL55851.1"/>
    </source>
</evidence>
<accession>H5SI65</accession>
<dbReference type="GO" id="GO:0008453">
    <property type="term" value="F:alanine-glyoxylate transaminase activity"/>
    <property type="evidence" value="ECO:0007669"/>
    <property type="project" value="TreeGrafter"/>
</dbReference>
<dbReference type="PANTHER" id="PTHR21152:SF40">
    <property type="entry name" value="ALANINE--GLYOXYLATE AMINOTRANSFERASE"/>
    <property type="match status" value="1"/>
</dbReference>
<dbReference type="AlphaFoldDB" id="H5SI65"/>
<dbReference type="InterPro" id="IPR024169">
    <property type="entry name" value="SP_NH2Trfase/AEP_transaminase"/>
</dbReference>
<keyword evidence="3 5" id="KW-0663">Pyridoxal phosphate</keyword>
<dbReference type="EMBL" id="AP011731">
    <property type="protein sequence ID" value="BAL55851.1"/>
    <property type="molecule type" value="Genomic_DNA"/>
</dbReference>
<feature type="modified residue" description="N6-(pyridoxal phosphate)lysine" evidence="5">
    <location>
        <position position="191"/>
    </location>
</feature>
<dbReference type="Pfam" id="PF00266">
    <property type="entry name" value="Aminotran_5"/>
    <property type="match status" value="1"/>
</dbReference>
<comment type="cofactor">
    <cofactor evidence="1 5">
        <name>pyridoxal 5'-phosphate</name>
        <dbReference type="ChEBI" id="CHEBI:597326"/>
    </cofactor>
</comment>
<organism evidence="7">
    <name type="scientific">uncultured Acetothermia bacterium</name>
    <dbReference type="NCBI Taxonomy" id="236499"/>
    <lineage>
        <taxon>Bacteria</taxon>
        <taxon>Candidatus Bipolaricaulota</taxon>
        <taxon>environmental samples</taxon>
    </lineage>
</organism>
<proteinExistence type="inferred from homology"/>
<evidence type="ECO:0000256" key="3">
    <source>
        <dbReference type="ARBA" id="ARBA00022898"/>
    </source>
</evidence>
<comment type="similarity">
    <text evidence="2">Belongs to the class-V pyridoxal-phosphate-dependent aminotransferase family.</text>
</comment>
<feature type="domain" description="Aminotransferase class V" evidence="6">
    <location>
        <begin position="29"/>
        <end position="317"/>
    </location>
</feature>
<protein>
    <submittedName>
        <fullName evidence="7">Serine--pyruvate transaminase</fullName>
    </submittedName>
</protein>
<dbReference type="GO" id="GO:0004760">
    <property type="term" value="F:L-serine-pyruvate transaminase activity"/>
    <property type="evidence" value="ECO:0007669"/>
    <property type="project" value="TreeGrafter"/>
</dbReference>
<dbReference type="Gene3D" id="3.40.640.10">
    <property type="entry name" value="Type I PLP-dependent aspartate aminotransferase-like (Major domain)"/>
    <property type="match status" value="1"/>
</dbReference>
<name>H5SI65_9BACT</name>
<sequence>MRRYRLRIPGPIDLDPEVLAFMSAPLRAHYGHEWVELYTETVTLLKQVWQTKDASVFLMPGPGSVGMEAAIASLSGNTHRLLVLTNGFFGDRWVTIARAYSSRVSVLEGTWGQALDVDAVEQVLKRERDIRAVVMVHGETSTGVLNPLREIGALCERYGAVLVADMVATLGGTEIALDDWHIGIGVSATQKCLECPPGLAPVAVSPHAWELIERSKGPGWFVNLRTWQHFAREWADWHPHPVTMPTGLTQALRYSLETILDEGLPQRWARHSKIAALVRNTLTKLGFELFVPNPSEAMNTVTAAKGHPHLPATVLIRALKEKHRILIGGGLERLAGQIFRIGHMGPTATHEAMVPTLFAIEDVLKSVRELEVGAGG</sequence>
<evidence type="ECO:0000259" key="6">
    <source>
        <dbReference type="Pfam" id="PF00266"/>
    </source>
</evidence>
<evidence type="ECO:0000256" key="2">
    <source>
        <dbReference type="ARBA" id="ARBA00009236"/>
    </source>
</evidence>
<dbReference type="GO" id="GO:0019265">
    <property type="term" value="P:glycine biosynthetic process, by transamination of glyoxylate"/>
    <property type="evidence" value="ECO:0007669"/>
    <property type="project" value="TreeGrafter"/>
</dbReference>
<dbReference type="Gene3D" id="3.90.1150.10">
    <property type="entry name" value="Aspartate Aminotransferase, domain 1"/>
    <property type="match status" value="1"/>
</dbReference>
<evidence type="ECO:0000256" key="5">
    <source>
        <dbReference type="PIRSR" id="PIRSR000524-50"/>
    </source>
</evidence>
<keyword evidence="7" id="KW-0670">Pyruvate</keyword>